<evidence type="ECO:0000256" key="1">
    <source>
        <dbReference type="SAM" id="Phobius"/>
    </source>
</evidence>
<reference evidence="3" key="1">
    <citation type="journal article" date="2023" name="Mol. Phylogenet. Evol.">
        <title>Genome-scale phylogeny and comparative genomics of the fungal order Sordariales.</title>
        <authorList>
            <person name="Hensen N."/>
            <person name="Bonometti L."/>
            <person name="Westerberg I."/>
            <person name="Brannstrom I.O."/>
            <person name="Guillou S."/>
            <person name="Cros-Aarteil S."/>
            <person name="Calhoun S."/>
            <person name="Haridas S."/>
            <person name="Kuo A."/>
            <person name="Mondo S."/>
            <person name="Pangilinan J."/>
            <person name="Riley R."/>
            <person name="LaButti K."/>
            <person name="Andreopoulos B."/>
            <person name="Lipzen A."/>
            <person name="Chen C."/>
            <person name="Yan M."/>
            <person name="Daum C."/>
            <person name="Ng V."/>
            <person name="Clum A."/>
            <person name="Steindorff A."/>
            <person name="Ohm R.A."/>
            <person name="Martin F."/>
            <person name="Silar P."/>
            <person name="Natvig D.O."/>
            <person name="Lalanne C."/>
            <person name="Gautier V."/>
            <person name="Ament-Velasquez S.L."/>
            <person name="Kruys A."/>
            <person name="Hutchinson M.I."/>
            <person name="Powell A.J."/>
            <person name="Barry K."/>
            <person name="Miller A.N."/>
            <person name="Grigoriev I.V."/>
            <person name="Debuchy R."/>
            <person name="Gladieux P."/>
            <person name="Hiltunen Thoren M."/>
            <person name="Johannesson H."/>
        </authorList>
    </citation>
    <scope>NUCLEOTIDE SEQUENCE</scope>
    <source>
        <strain evidence="3">CBS 314.62</strain>
    </source>
</reference>
<comment type="caution">
    <text evidence="3">The sequence shown here is derived from an EMBL/GenBank/DDBJ whole genome shotgun (WGS) entry which is preliminary data.</text>
</comment>
<accession>A0AAE1CDI8</accession>
<sequence length="553" mass="62238">MLDHSTWTYLEIRAVIILLQYTPLLEALLLGTLLAVRTTSSSPGPLLTYAIYGLTALLGLELVFYVTYHRPHKARLLTIADYPPPLSREDRAALWARCSANVLDWEHYLRMWFLDADMAEIKRDNVRDFLLWAFFDRDSAHLDGGSSDLELEVQSYVDKVETLLGRPIAPGRGSASAFRLTIDDVDIRYRSVVWYAIVSLVDFITHSYLAYVEGYSYYHPSPRPAPTATATETKPHKNSLTVFPPRVQQALTHPLRTARRLRSASTEMGYWFRPHRSTTRLPVVFIHGIGIGLWPYTKFLGELDAATANDDGEQVGVIALEVLSMSMRLTAPPLSQHDFVTHVTTILAQHGAAWDRFVLVSHSYGSVLTTHMLKAPAMAPRVRGVVLVDPVSVLLHLPDVAFNFTRRAPRTANEWQLWYFASMDMGVAEGLGRHFFWRENIIWKDELLAGGRKVVACLSGRDLIVDTQSVGRYLACEGDLKDGRDKDQTTINETFDGRPGDVAATYRRCVGQDGLEVLWFPKLDHAQVFDSREHRRLVTDAIGRLCQAGDAAS</sequence>
<dbReference type="InterPro" id="IPR029058">
    <property type="entry name" value="AB_hydrolase_fold"/>
</dbReference>
<dbReference type="AlphaFoldDB" id="A0AAE1CDI8"/>
<keyword evidence="1" id="KW-0812">Transmembrane</keyword>
<name>A0AAE1CDI8_9PEZI</name>
<feature type="transmembrane region" description="Helical" evidence="1">
    <location>
        <begin position="192"/>
        <end position="211"/>
    </location>
</feature>
<feature type="domain" description="AB hydrolase-1" evidence="2">
    <location>
        <begin position="283"/>
        <end position="421"/>
    </location>
</feature>
<dbReference type="PANTHER" id="PTHR37471">
    <property type="entry name" value="UNNAMED PRODUCT"/>
    <property type="match status" value="1"/>
</dbReference>
<gene>
    <name evidence="3" type="ORF">B0T22DRAFT_408616</name>
</gene>
<keyword evidence="1" id="KW-1133">Transmembrane helix</keyword>
<evidence type="ECO:0000313" key="4">
    <source>
        <dbReference type="Proteomes" id="UP001270362"/>
    </source>
</evidence>
<proteinExistence type="predicted"/>
<dbReference type="EMBL" id="JAULSO010000002">
    <property type="protein sequence ID" value="KAK3689551.1"/>
    <property type="molecule type" value="Genomic_DNA"/>
</dbReference>
<feature type="transmembrane region" description="Helical" evidence="1">
    <location>
        <begin position="46"/>
        <end position="68"/>
    </location>
</feature>
<reference evidence="3" key="2">
    <citation type="submission" date="2023-06" db="EMBL/GenBank/DDBJ databases">
        <authorList>
            <consortium name="Lawrence Berkeley National Laboratory"/>
            <person name="Haridas S."/>
            <person name="Hensen N."/>
            <person name="Bonometti L."/>
            <person name="Westerberg I."/>
            <person name="Brannstrom I.O."/>
            <person name="Guillou S."/>
            <person name="Cros-Aarteil S."/>
            <person name="Calhoun S."/>
            <person name="Kuo A."/>
            <person name="Mondo S."/>
            <person name="Pangilinan J."/>
            <person name="Riley R."/>
            <person name="Labutti K."/>
            <person name="Andreopoulos B."/>
            <person name="Lipzen A."/>
            <person name="Chen C."/>
            <person name="Yanf M."/>
            <person name="Daum C."/>
            <person name="Ng V."/>
            <person name="Clum A."/>
            <person name="Steindorff A."/>
            <person name="Ohm R."/>
            <person name="Martin F."/>
            <person name="Silar P."/>
            <person name="Natvig D."/>
            <person name="Lalanne C."/>
            <person name="Gautier V."/>
            <person name="Ament-Velasquez S.L."/>
            <person name="Kruys A."/>
            <person name="Hutchinson M.I."/>
            <person name="Powell A.J."/>
            <person name="Barry K."/>
            <person name="Miller A.N."/>
            <person name="Grigoriev I.V."/>
            <person name="Debuchy R."/>
            <person name="Gladieux P."/>
            <person name="Thoren M.H."/>
            <person name="Johannesson H."/>
        </authorList>
    </citation>
    <scope>NUCLEOTIDE SEQUENCE</scope>
    <source>
        <strain evidence="3">CBS 314.62</strain>
    </source>
</reference>
<dbReference type="InterPro" id="IPR000073">
    <property type="entry name" value="AB_hydrolase_1"/>
</dbReference>
<dbReference type="Gene3D" id="3.40.50.1820">
    <property type="entry name" value="alpha/beta hydrolase"/>
    <property type="match status" value="1"/>
</dbReference>
<organism evidence="3 4">
    <name type="scientific">Podospora appendiculata</name>
    <dbReference type="NCBI Taxonomy" id="314037"/>
    <lineage>
        <taxon>Eukaryota</taxon>
        <taxon>Fungi</taxon>
        <taxon>Dikarya</taxon>
        <taxon>Ascomycota</taxon>
        <taxon>Pezizomycotina</taxon>
        <taxon>Sordariomycetes</taxon>
        <taxon>Sordariomycetidae</taxon>
        <taxon>Sordariales</taxon>
        <taxon>Podosporaceae</taxon>
        <taxon>Podospora</taxon>
    </lineage>
</organism>
<dbReference type="PANTHER" id="PTHR37471:SF1">
    <property type="entry name" value="AB HYDROLASE-1 DOMAIN-CONTAINING PROTEIN"/>
    <property type="match status" value="1"/>
</dbReference>
<evidence type="ECO:0000259" key="2">
    <source>
        <dbReference type="Pfam" id="PF12697"/>
    </source>
</evidence>
<dbReference type="Pfam" id="PF12697">
    <property type="entry name" value="Abhydrolase_6"/>
    <property type="match status" value="1"/>
</dbReference>
<protein>
    <recommendedName>
        <fullName evidence="2">AB hydrolase-1 domain-containing protein</fullName>
    </recommendedName>
</protein>
<keyword evidence="4" id="KW-1185">Reference proteome</keyword>
<feature type="transmembrane region" description="Helical" evidence="1">
    <location>
        <begin position="12"/>
        <end position="34"/>
    </location>
</feature>
<dbReference type="SUPFAM" id="SSF53474">
    <property type="entry name" value="alpha/beta-Hydrolases"/>
    <property type="match status" value="1"/>
</dbReference>
<dbReference type="Proteomes" id="UP001270362">
    <property type="component" value="Unassembled WGS sequence"/>
</dbReference>
<evidence type="ECO:0000313" key="3">
    <source>
        <dbReference type="EMBL" id="KAK3689551.1"/>
    </source>
</evidence>
<keyword evidence="1" id="KW-0472">Membrane</keyword>